<evidence type="ECO:0000259" key="2">
    <source>
        <dbReference type="Pfam" id="PF00561"/>
    </source>
</evidence>
<organism evidence="3 4">
    <name type="scientific">Pseudohongiella nitratireducens</name>
    <dbReference type="NCBI Taxonomy" id="1768907"/>
    <lineage>
        <taxon>Bacteria</taxon>
        <taxon>Pseudomonadati</taxon>
        <taxon>Pseudomonadota</taxon>
        <taxon>Gammaproteobacteria</taxon>
        <taxon>Pseudomonadales</taxon>
        <taxon>Pseudohongiellaceae</taxon>
        <taxon>Pseudohongiella</taxon>
    </lineage>
</organism>
<evidence type="ECO:0000256" key="1">
    <source>
        <dbReference type="ARBA" id="ARBA00022801"/>
    </source>
</evidence>
<name>A0A917GUM5_9GAMM</name>
<dbReference type="InterPro" id="IPR029058">
    <property type="entry name" value="AB_hydrolase_fold"/>
</dbReference>
<gene>
    <name evidence="3" type="ORF">GCM10011403_13330</name>
</gene>
<dbReference type="PRINTS" id="PR00111">
    <property type="entry name" value="ABHYDROLASE"/>
</dbReference>
<dbReference type="PRINTS" id="PR00412">
    <property type="entry name" value="EPOXHYDRLASE"/>
</dbReference>
<dbReference type="InterPro" id="IPR000639">
    <property type="entry name" value="Epox_hydrolase-like"/>
</dbReference>
<accession>A0A917GUM5</accession>
<evidence type="ECO:0000313" key="3">
    <source>
        <dbReference type="EMBL" id="GGG57412.1"/>
    </source>
</evidence>
<dbReference type="GO" id="GO:0016787">
    <property type="term" value="F:hydrolase activity"/>
    <property type="evidence" value="ECO:0007669"/>
    <property type="project" value="UniProtKB-KW"/>
</dbReference>
<dbReference type="PANTHER" id="PTHR43329">
    <property type="entry name" value="EPOXIDE HYDROLASE"/>
    <property type="match status" value="1"/>
</dbReference>
<comment type="caution">
    <text evidence="3">The sequence shown here is derived from an EMBL/GenBank/DDBJ whole genome shotgun (WGS) entry which is preliminary data.</text>
</comment>
<reference evidence="3" key="2">
    <citation type="submission" date="2020-09" db="EMBL/GenBank/DDBJ databases">
        <authorList>
            <person name="Sun Q."/>
            <person name="Zhou Y."/>
        </authorList>
    </citation>
    <scope>NUCLEOTIDE SEQUENCE</scope>
    <source>
        <strain evidence="3">CGMCC 1.15425</strain>
    </source>
</reference>
<dbReference type="Pfam" id="PF00561">
    <property type="entry name" value="Abhydrolase_1"/>
    <property type="match status" value="1"/>
</dbReference>
<proteinExistence type="predicted"/>
<evidence type="ECO:0000313" key="4">
    <source>
        <dbReference type="Proteomes" id="UP000627715"/>
    </source>
</evidence>
<dbReference type="SUPFAM" id="SSF53474">
    <property type="entry name" value="alpha/beta-Hydrolases"/>
    <property type="match status" value="1"/>
</dbReference>
<dbReference type="InterPro" id="IPR000073">
    <property type="entry name" value="AB_hydrolase_1"/>
</dbReference>
<dbReference type="Proteomes" id="UP000627715">
    <property type="component" value="Unassembled WGS sequence"/>
</dbReference>
<dbReference type="EMBL" id="BMIY01000005">
    <property type="protein sequence ID" value="GGG57412.1"/>
    <property type="molecule type" value="Genomic_DNA"/>
</dbReference>
<reference evidence="3" key="1">
    <citation type="journal article" date="2014" name="Int. J. Syst. Evol. Microbiol.">
        <title>Complete genome sequence of Corynebacterium casei LMG S-19264T (=DSM 44701T), isolated from a smear-ripened cheese.</title>
        <authorList>
            <consortium name="US DOE Joint Genome Institute (JGI-PGF)"/>
            <person name="Walter F."/>
            <person name="Albersmeier A."/>
            <person name="Kalinowski J."/>
            <person name="Ruckert C."/>
        </authorList>
    </citation>
    <scope>NUCLEOTIDE SEQUENCE</scope>
    <source>
        <strain evidence="3">CGMCC 1.15425</strain>
    </source>
</reference>
<dbReference type="Gene3D" id="3.40.50.1820">
    <property type="entry name" value="alpha/beta hydrolase"/>
    <property type="match status" value="1"/>
</dbReference>
<dbReference type="AlphaFoldDB" id="A0A917GUM5"/>
<sequence>MPILAEAGYHVIAPDQRGYGKTTGWDPDYDGDLASFRRLNLVRDALGLVYAFGYESLAGVIGHDFGAPIAAWCAIARPDVFRTVALMSAPYGGTPSIPFDTVNHPAKADSTDSPGLAAQLAALPRPRKHYQSYYSSRQANENLWHPPQGLHDFLRAYYHVKSGDWDGNHPFPLSSRKAEQMARMPTYYIMELDKGMAETVAEHMPTSEEVASNTWLPDHELSVYVAEFTRTGFQGGLNWYRAGSFGRAEQQIFAGRTIDQPAVYIAGSQDWGSYQSPGALQRMQNEACADFRGVHMIDGAGHWVQQEKPDETARHLLDFLSGTEWLLTPGQD</sequence>
<keyword evidence="4" id="KW-1185">Reference proteome</keyword>
<feature type="domain" description="AB hydrolase-1" evidence="2">
    <location>
        <begin position="4"/>
        <end position="309"/>
    </location>
</feature>
<keyword evidence="1 3" id="KW-0378">Hydrolase</keyword>
<protein>
    <submittedName>
        <fullName evidence="3">Alpha/beta hydrolase</fullName>
    </submittedName>
</protein>